<dbReference type="Proteomes" id="UP000475117">
    <property type="component" value="Chromosome"/>
</dbReference>
<dbReference type="InterPro" id="IPR032808">
    <property type="entry name" value="DoxX"/>
</dbReference>
<dbReference type="AlphaFoldDB" id="A0A6B3L5T3"/>
<evidence type="ECO:0000313" key="6">
    <source>
        <dbReference type="Proteomes" id="UP000475117"/>
    </source>
</evidence>
<comment type="subcellular location">
    <subcellularLocation>
        <location evidence="1">Membrane</location>
        <topology evidence="1">Multi-pass membrane protein</topology>
    </subcellularLocation>
</comment>
<reference evidence="5 6" key="1">
    <citation type="submission" date="2020-12" db="EMBL/GenBank/DDBJ databases">
        <title>Sulforoseuscoccus oceanibium gen. nov., sp. nov., a representative of the phylum Verrucomicrobia with special cytoplasmic membrane, and proposal of Sulforoseuscoccusaceae fam. nov.</title>
        <authorList>
            <person name="Xi F."/>
        </authorList>
    </citation>
    <scope>NUCLEOTIDE SEQUENCE [LARGE SCALE GENOMIC DNA]</scope>
    <source>
        <strain evidence="5 6">T37</strain>
    </source>
</reference>
<keyword evidence="3" id="KW-1133">Transmembrane helix</keyword>
<protein>
    <submittedName>
        <fullName evidence="5">DoxX family protein</fullName>
    </submittedName>
</protein>
<keyword evidence="2" id="KW-0812">Transmembrane</keyword>
<evidence type="ECO:0000256" key="2">
    <source>
        <dbReference type="ARBA" id="ARBA00022692"/>
    </source>
</evidence>
<dbReference type="EMBL" id="CP066776">
    <property type="protein sequence ID" value="QQL45915.1"/>
    <property type="molecule type" value="Genomic_DNA"/>
</dbReference>
<evidence type="ECO:0000256" key="3">
    <source>
        <dbReference type="ARBA" id="ARBA00022989"/>
    </source>
</evidence>
<evidence type="ECO:0000256" key="1">
    <source>
        <dbReference type="ARBA" id="ARBA00004141"/>
    </source>
</evidence>
<keyword evidence="4" id="KW-0472">Membrane</keyword>
<dbReference type="GO" id="GO:0016020">
    <property type="term" value="C:membrane"/>
    <property type="evidence" value="ECO:0007669"/>
    <property type="project" value="UniProtKB-SubCell"/>
</dbReference>
<accession>A0A6B3L5T3</accession>
<evidence type="ECO:0000313" key="5">
    <source>
        <dbReference type="EMBL" id="QQL45915.1"/>
    </source>
</evidence>
<gene>
    <name evidence="5" type="ORF">G3M56_004870</name>
</gene>
<dbReference type="Pfam" id="PF13564">
    <property type="entry name" value="DoxX_2"/>
    <property type="match status" value="1"/>
</dbReference>
<evidence type="ECO:0000256" key="4">
    <source>
        <dbReference type="ARBA" id="ARBA00023136"/>
    </source>
</evidence>
<keyword evidence="6" id="KW-1185">Reference proteome</keyword>
<organism evidence="5 6">
    <name type="scientific">Sulfuriroseicoccus oceanibius</name>
    <dbReference type="NCBI Taxonomy" id="2707525"/>
    <lineage>
        <taxon>Bacteria</taxon>
        <taxon>Pseudomonadati</taxon>
        <taxon>Verrucomicrobiota</taxon>
        <taxon>Verrucomicrobiia</taxon>
        <taxon>Verrucomicrobiales</taxon>
        <taxon>Verrucomicrobiaceae</taxon>
        <taxon>Sulfuriroseicoccus</taxon>
    </lineage>
</organism>
<dbReference type="KEGG" id="soa:G3M56_004870"/>
<name>A0A6B3L5T3_9BACT</name>
<sequence length="113" mass="12481">MEFSATTWLQLFSAVSFLGFGVACLVSQRMVAEFERYGIPRFRALTGVLQLLGATGLLVGLKVVWIGALAASGLGVLMLLGFGVRLMIRDGFWRSLPAFLYCVMNIYVALRLW</sequence>
<dbReference type="RefSeq" id="WP_164364058.1">
    <property type="nucleotide sequence ID" value="NZ_CP066776.1"/>
</dbReference>
<proteinExistence type="predicted"/>